<evidence type="ECO:0008006" key="4">
    <source>
        <dbReference type="Google" id="ProtNLM"/>
    </source>
</evidence>
<feature type="transmembrane region" description="Helical" evidence="1">
    <location>
        <begin position="12"/>
        <end position="32"/>
    </location>
</feature>
<keyword evidence="1" id="KW-1133">Transmembrane helix</keyword>
<keyword evidence="1" id="KW-0812">Transmembrane</keyword>
<keyword evidence="1" id="KW-0472">Membrane</keyword>
<dbReference type="STRING" id="1454201.NMS_0710"/>
<organism evidence="2 3">
    <name type="scientific">Nonlabens marinus S1-08</name>
    <dbReference type="NCBI Taxonomy" id="1454201"/>
    <lineage>
        <taxon>Bacteria</taxon>
        <taxon>Pseudomonadati</taxon>
        <taxon>Bacteroidota</taxon>
        <taxon>Flavobacteriia</taxon>
        <taxon>Flavobacteriales</taxon>
        <taxon>Flavobacteriaceae</taxon>
        <taxon>Nonlabens</taxon>
    </lineage>
</organism>
<dbReference type="KEGG" id="nmf:NMS_0710"/>
<dbReference type="Proteomes" id="UP000031760">
    <property type="component" value="Chromosome"/>
</dbReference>
<dbReference type="OrthoDB" id="1144176at2"/>
<feature type="transmembrane region" description="Helical" evidence="1">
    <location>
        <begin position="52"/>
        <end position="75"/>
    </location>
</feature>
<keyword evidence="3" id="KW-1185">Reference proteome</keyword>
<gene>
    <name evidence="2" type="ORF">NMS_0710</name>
</gene>
<accession>W8VNZ2</accession>
<dbReference type="RefSeq" id="WP_041495429.1">
    <property type="nucleotide sequence ID" value="NZ_AP014548.1"/>
</dbReference>
<sequence length="172" mass="19553">MRWISILRAVLGFLYFFAWASALASPLYFIMADDGFTLNFKLGGYLLQNNHWTFYIVLSLCITAQFLFLAMIHYLRRAANLMDPMRSISIEVSSSLNKAGIACVSGALLFKIPAFIYFYSPYNDIKRLSNSMDFGYSFDSLLVLIAFGIILILTSRIIGLSIRLKEENDLII</sequence>
<evidence type="ECO:0000313" key="2">
    <source>
        <dbReference type="EMBL" id="BAO54719.1"/>
    </source>
</evidence>
<feature type="transmembrane region" description="Helical" evidence="1">
    <location>
        <begin position="140"/>
        <end position="162"/>
    </location>
</feature>
<evidence type="ECO:0000313" key="3">
    <source>
        <dbReference type="Proteomes" id="UP000031760"/>
    </source>
</evidence>
<name>W8VNZ2_9FLAO</name>
<reference evidence="2 3" key="1">
    <citation type="journal article" date="2014" name="Proc. Natl. Acad. Sci. U.S.A.">
        <title>Functional characterization of flavobacteria rhodopsins reveals a unique class of light-driven chloride pump in bacteria.</title>
        <authorList>
            <person name="Yoshizawa S."/>
            <person name="Kumagai Y."/>
            <person name="Kim H."/>
            <person name="Ogura Y."/>
            <person name="Hayashi T."/>
            <person name="Iwasaki W."/>
            <person name="DeLong E.F."/>
            <person name="Kogure K."/>
        </authorList>
    </citation>
    <scope>NUCLEOTIDE SEQUENCE [LARGE SCALE GENOMIC DNA]</scope>
    <source>
        <strain evidence="2 3">S1-08</strain>
    </source>
</reference>
<evidence type="ECO:0000256" key="1">
    <source>
        <dbReference type="SAM" id="Phobius"/>
    </source>
</evidence>
<dbReference type="EMBL" id="AP014548">
    <property type="protein sequence ID" value="BAO54719.1"/>
    <property type="molecule type" value="Genomic_DNA"/>
</dbReference>
<dbReference type="HOGENOM" id="CLU_1553706_0_0_10"/>
<protein>
    <recommendedName>
        <fullName evidence="4">DUF2975 domain-containing protein</fullName>
    </recommendedName>
</protein>
<dbReference type="AlphaFoldDB" id="W8VNZ2"/>
<feature type="transmembrane region" description="Helical" evidence="1">
    <location>
        <begin position="96"/>
        <end position="120"/>
    </location>
</feature>
<proteinExistence type="predicted"/>